<evidence type="ECO:0000256" key="1">
    <source>
        <dbReference type="ARBA" id="ARBA00022737"/>
    </source>
</evidence>
<accession>A0A7C8I0L6</accession>
<dbReference type="InterPro" id="IPR027417">
    <property type="entry name" value="P-loop_NTPase"/>
</dbReference>
<dbReference type="PANTHER" id="PTHR10039">
    <property type="entry name" value="AMELOGENIN"/>
    <property type="match status" value="1"/>
</dbReference>
<dbReference type="InterPro" id="IPR056884">
    <property type="entry name" value="NPHP3-like_N"/>
</dbReference>
<keyword evidence="1" id="KW-0677">Repeat</keyword>
<dbReference type="OrthoDB" id="1577640at2759"/>
<dbReference type="Proteomes" id="UP000481861">
    <property type="component" value="Unassembled WGS sequence"/>
</dbReference>
<dbReference type="SUPFAM" id="SSF52540">
    <property type="entry name" value="P-loop containing nucleoside triphosphate hydrolases"/>
    <property type="match status" value="1"/>
</dbReference>
<evidence type="ECO:0000313" key="3">
    <source>
        <dbReference type="EMBL" id="KAF2867488.1"/>
    </source>
</evidence>
<dbReference type="PANTHER" id="PTHR10039:SF16">
    <property type="entry name" value="GPI INOSITOL-DEACYLASE"/>
    <property type="match status" value="1"/>
</dbReference>
<keyword evidence="4" id="KW-1185">Reference proteome</keyword>
<evidence type="ECO:0000259" key="2">
    <source>
        <dbReference type="Pfam" id="PF24883"/>
    </source>
</evidence>
<gene>
    <name evidence="3" type="ORF">BDV95DRAFT_180759</name>
</gene>
<sequence>MRPKFYHNDSQCRHDVKEIKKVVMELQSDLEGSKLREVCGWLEQTNPTVDHKNARELREVETSRWIGRDDGFKKWLAATHRFLWIHGIPGAGKTILLSHVIEQTQAFCDQLTGANAYIYYYCSFRCTGDEVSSCLRWVVSQLCRQLQ</sequence>
<dbReference type="AlphaFoldDB" id="A0A7C8I0L6"/>
<feature type="domain" description="Nephrocystin 3-like N-terminal" evidence="2">
    <location>
        <begin position="62"/>
        <end position="146"/>
    </location>
</feature>
<dbReference type="EMBL" id="JAADJZ010000023">
    <property type="protein sequence ID" value="KAF2867488.1"/>
    <property type="molecule type" value="Genomic_DNA"/>
</dbReference>
<dbReference type="Gene3D" id="3.40.50.300">
    <property type="entry name" value="P-loop containing nucleotide triphosphate hydrolases"/>
    <property type="match status" value="1"/>
</dbReference>
<protein>
    <recommendedName>
        <fullName evidence="2">Nephrocystin 3-like N-terminal domain-containing protein</fullName>
    </recommendedName>
</protein>
<dbReference type="Pfam" id="PF24883">
    <property type="entry name" value="NPHP3_N"/>
    <property type="match status" value="1"/>
</dbReference>
<comment type="caution">
    <text evidence="3">The sequence shown here is derived from an EMBL/GenBank/DDBJ whole genome shotgun (WGS) entry which is preliminary data.</text>
</comment>
<reference evidence="3 4" key="1">
    <citation type="submission" date="2020-01" db="EMBL/GenBank/DDBJ databases">
        <authorList>
            <consortium name="DOE Joint Genome Institute"/>
            <person name="Haridas S."/>
            <person name="Albert R."/>
            <person name="Binder M."/>
            <person name="Bloem J."/>
            <person name="Labutti K."/>
            <person name="Salamov A."/>
            <person name="Andreopoulos B."/>
            <person name="Baker S.E."/>
            <person name="Barry K."/>
            <person name="Bills G."/>
            <person name="Bluhm B.H."/>
            <person name="Cannon C."/>
            <person name="Castanera R."/>
            <person name="Culley D.E."/>
            <person name="Daum C."/>
            <person name="Ezra D."/>
            <person name="Gonzalez J.B."/>
            <person name="Henrissat B."/>
            <person name="Kuo A."/>
            <person name="Liang C."/>
            <person name="Lipzen A."/>
            <person name="Lutzoni F."/>
            <person name="Magnuson J."/>
            <person name="Mondo S."/>
            <person name="Nolan M."/>
            <person name="Ohm R."/>
            <person name="Pangilinan J."/>
            <person name="Park H.-J.H."/>
            <person name="Ramirez L."/>
            <person name="Alfaro M."/>
            <person name="Sun H."/>
            <person name="Tritt A."/>
            <person name="Yoshinaga Y."/>
            <person name="Zwiers L.-H.L."/>
            <person name="Turgeon B.G."/>
            <person name="Goodwin S.B."/>
            <person name="Spatafora J.W."/>
            <person name="Crous P.W."/>
            <person name="Grigoriev I.V."/>
        </authorList>
    </citation>
    <scope>NUCLEOTIDE SEQUENCE [LARGE SCALE GENOMIC DNA]</scope>
    <source>
        <strain evidence="3 4">CBS 611.86</strain>
    </source>
</reference>
<organism evidence="3 4">
    <name type="scientific">Massariosphaeria phaeospora</name>
    <dbReference type="NCBI Taxonomy" id="100035"/>
    <lineage>
        <taxon>Eukaryota</taxon>
        <taxon>Fungi</taxon>
        <taxon>Dikarya</taxon>
        <taxon>Ascomycota</taxon>
        <taxon>Pezizomycotina</taxon>
        <taxon>Dothideomycetes</taxon>
        <taxon>Pleosporomycetidae</taxon>
        <taxon>Pleosporales</taxon>
        <taxon>Pleosporales incertae sedis</taxon>
        <taxon>Massariosphaeria</taxon>
    </lineage>
</organism>
<proteinExistence type="predicted"/>
<name>A0A7C8I0L6_9PLEO</name>
<evidence type="ECO:0000313" key="4">
    <source>
        <dbReference type="Proteomes" id="UP000481861"/>
    </source>
</evidence>